<reference evidence="1 2" key="1">
    <citation type="submission" date="2020-04" db="EMBL/GenBank/DDBJ databases">
        <title>Draft genome sequence of Caldanaerobacter sunterraneus. strain 1523vc isolated from Griffin hot spring, Kamchatka, Russia.</title>
        <authorList>
            <person name="Toshchakov S.V."/>
            <person name="Podosokorskaya O.A."/>
            <person name="Kublanov I.V."/>
            <person name="Korzhenkov A."/>
            <person name="Patrushev M.V."/>
        </authorList>
    </citation>
    <scope>NUCLEOTIDE SEQUENCE [LARGE SCALE GENOMIC DNA]</scope>
    <source>
        <strain evidence="1 2">1523vc</strain>
    </source>
</reference>
<dbReference type="Pfam" id="PF05119">
    <property type="entry name" value="Terminase_4"/>
    <property type="match status" value="1"/>
</dbReference>
<evidence type="ECO:0000313" key="1">
    <source>
        <dbReference type="EMBL" id="NNG66142.1"/>
    </source>
</evidence>
<gene>
    <name evidence="1" type="ORF">HKI81_02665</name>
</gene>
<organism evidence="1 2">
    <name type="scientific">Caldanaerobacter subterraneus</name>
    <dbReference type="NCBI Taxonomy" id="911092"/>
    <lineage>
        <taxon>Bacteria</taxon>
        <taxon>Bacillati</taxon>
        <taxon>Bacillota</taxon>
        <taxon>Clostridia</taxon>
        <taxon>Thermoanaerobacterales</taxon>
        <taxon>Thermoanaerobacteraceae</taxon>
        <taxon>Caldanaerobacter</taxon>
    </lineage>
</organism>
<dbReference type="RefSeq" id="WP_170270348.1">
    <property type="nucleotide sequence ID" value="NZ_JABEQB010000005.1"/>
</dbReference>
<accession>A0A7Y2L6I3</accession>
<comment type="caution">
    <text evidence="1">The sequence shown here is derived from an EMBL/GenBank/DDBJ whole genome shotgun (WGS) entry which is preliminary data.</text>
</comment>
<protein>
    <submittedName>
        <fullName evidence="1">Phage terminase small subunit P27 family</fullName>
    </submittedName>
</protein>
<name>A0A7Y2L6I3_9THEO</name>
<dbReference type="NCBIfam" id="TIGR01558">
    <property type="entry name" value="sm_term_P27"/>
    <property type="match status" value="1"/>
</dbReference>
<dbReference type="Proteomes" id="UP000529861">
    <property type="component" value="Unassembled WGS sequence"/>
</dbReference>
<dbReference type="AlphaFoldDB" id="A0A7Y2L6I3"/>
<evidence type="ECO:0000313" key="2">
    <source>
        <dbReference type="Proteomes" id="UP000529861"/>
    </source>
</evidence>
<dbReference type="InterPro" id="IPR006448">
    <property type="entry name" value="Phage_term_ssu_P27"/>
</dbReference>
<sequence length="147" mass="17136">MKTRRNVETLRKHLTKTELEERKSQQVNAPIPENIEIPEFLPEELKERFLNLANQLVEIGIFSNIDTETLARYVIAQKNYEEVSKELEKEPVGTEKYFKLINAQDKLFKQCQSGASKLGLSITDRTKIVVQKPKEEKPKNKFAEFLE</sequence>
<dbReference type="EMBL" id="JABEQB010000005">
    <property type="protein sequence ID" value="NNG66142.1"/>
    <property type="molecule type" value="Genomic_DNA"/>
</dbReference>
<proteinExistence type="predicted"/>